<evidence type="ECO:0008006" key="4">
    <source>
        <dbReference type="Google" id="ProtNLM"/>
    </source>
</evidence>
<dbReference type="PANTHER" id="PTHR36519:SF9">
    <property type="entry name" value="EB DOMAIN-CONTAINING PROTEIN-RELATED"/>
    <property type="match status" value="1"/>
</dbReference>
<sequence>MLPPFFILLFTILSSGYFQAANSNNLPLPLLTGYGLDMCRYMSCPHGQQCLNGVCWSNAPLLTTTITIPNTFNPFPISPGRYINPSLTRNPWYAGRPEFGPTQMCSTNANCYAGQTCLYGGCFHGTTAYNSGTQLCTLAEHCPIGQICVSGFCMPSNIAHFGSQNQPLLISCSTGAPCPVGYYCVNGFCIRNALTSTFACSHDPCPSGMACYMGRCTSSTFFGK</sequence>
<protein>
    <recommendedName>
        <fullName evidence="4">EB domain-containing protein</fullName>
    </recommendedName>
</protein>
<dbReference type="OMA" id="MSTTFAC"/>
<dbReference type="OrthoDB" id="5850558at2759"/>
<evidence type="ECO:0000313" key="3">
    <source>
        <dbReference type="Proteomes" id="UP000277928"/>
    </source>
</evidence>
<feature type="chain" id="PRO_5018077366" description="EB domain-containing protein" evidence="1">
    <location>
        <begin position="21"/>
        <end position="224"/>
    </location>
</feature>
<accession>A0A3P6THK7</accession>
<name>A0A3P6THK7_LITSI</name>
<gene>
    <name evidence="2" type="ORF">NLS_LOCUS6743</name>
</gene>
<organism evidence="2 3">
    <name type="scientific">Litomosoides sigmodontis</name>
    <name type="common">Filarial nematode worm</name>
    <dbReference type="NCBI Taxonomy" id="42156"/>
    <lineage>
        <taxon>Eukaryota</taxon>
        <taxon>Metazoa</taxon>
        <taxon>Ecdysozoa</taxon>
        <taxon>Nematoda</taxon>
        <taxon>Chromadorea</taxon>
        <taxon>Rhabditida</taxon>
        <taxon>Spirurina</taxon>
        <taxon>Spiruromorpha</taxon>
        <taxon>Filarioidea</taxon>
        <taxon>Onchocercidae</taxon>
        <taxon>Litomosoides</taxon>
    </lineage>
</organism>
<dbReference type="AlphaFoldDB" id="A0A3P6THK7"/>
<feature type="signal peptide" evidence="1">
    <location>
        <begin position="1"/>
        <end position="20"/>
    </location>
</feature>
<dbReference type="EMBL" id="UYRX01000624">
    <property type="protein sequence ID" value="VDK84647.1"/>
    <property type="molecule type" value="Genomic_DNA"/>
</dbReference>
<evidence type="ECO:0000256" key="1">
    <source>
        <dbReference type="SAM" id="SignalP"/>
    </source>
</evidence>
<keyword evidence="1" id="KW-0732">Signal</keyword>
<proteinExistence type="predicted"/>
<dbReference type="PANTHER" id="PTHR36519">
    <property type="entry name" value="FIP (FUNGUS-INDUCED PROTEIN) RELATED-RELATED"/>
    <property type="match status" value="1"/>
</dbReference>
<keyword evidence="3" id="KW-1185">Reference proteome</keyword>
<reference evidence="2 3" key="1">
    <citation type="submission" date="2018-08" db="EMBL/GenBank/DDBJ databases">
        <authorList>
            <person name="Laetsch R D."/>
            <person name="Stevens L."/>
            <person name="Kumar S."/>
            <person name="Blaxter L. M."/>
        </authorList>
    </citation>
    <scope>NUCLEOTIDE SEQUENCE [LARGE SCALE GENOMIC DNA]</scope>
</reference>
<dbReference type="Proteomes" id="UP000277928">
    <property type="component" value="Unassembled WGS sequence"/>
</dbReference>
<evidence type="ECO:0000313" key="2">
    <source>
        <dbReference type="EMBL" id="VDK84647.1"/>
    </source>
</evidence>